<protein>
    <submittedName>
        <fullName evidence="1">Uncharacterized protein</fullName>
    </submittedName>
</protein>
<evidence type="ECO:0000313" key="2">
    <source>
        <dbReference type="Proteomes" id="UP001165960"/>
    </source>
</evidence>
<sequence length="75" mass="8238">MVFCAGFAKAQSDSCNADSGGPIFLVSSNHVVLVGVVSWGGMQAERRVPRLLHPSILLHPMDPRHCLNLPWNHVY</sequence>
<gene>
    <name evidence="1" type="ORF">DSO57_1039263</name>
</gene>
<dbReference type="Proteomes" id="UP001165960">
    <property type="component" value="Unassembled WGS sequence"/>
</dbReference>
<keyword evidence="2" id="KW-1185">Reference proteome</keyword>
<proteinExistence type="predicted"/>
<reference evidence="1" key="1">
    <citation type="submission" date="2022-04" db="EMBL/GenBank/DDBJ databases">
        <title>Genome of the entomopathogenic fungus Entomophthora muscae.</title>
        <authorList>
            <person name="Elya C."/>
            <person name="Lovett B.R."/>
            <person name="Lee E."/>
            <person name="Macias A.M."/>
            <person name="Hajek A.E."/>
            <person name="De Bivort B.L."/>
            <person name="Kasson M.T."/>
            <person name="De Fine Licht H.H."/>
            <person name="Stajich J.E."/>
        </authorList>
    </citation>
    <scope>NUCLEOTIDE SEQUENCE</scope>
    <source>
        <strain evidence="1">Berkeley</strain>
    </source>
</reference>
<accession>A0ACC2RPC0</accession>
<organism evidence="1 2">
    <name type="scientific">Entomophthora muscae</name>
    <dbReference type="NCBI Taxonomy" id="34485"/>
    <lineage>
        <taxon>Eukaryota</taxon>
        <taxon>Fungi</taxon>
        <taxon>Fungi incertae sedis</taxon>
        <taxon>Zoopagomycota</taxon>
        <taxon>Entomophthoromycotina</taxon>
        <taxon>Entomophthoromycetes</taxon>
        <taxon>Entomophthorales</taxon>
        <taxon>Entomophthoraceae</taxon>
        <taxon>Entomophthora</taxon>
    </lineage>
</organism>
<evidence type="ECO:0000313" key="1">
    <source>
        <dbReference type="EMBL" id="KAJ9051928.1"/>
    </source>
</evidence>
<comment type="caution">
    <text evidence="1">The sequence shown here is derived from an EMBL/GenBank/DDBJ whole genome shotgun (WGS) entry which is preliminary data.</text>
</comment>
<name>A0ACC2RPC0_9FUNG</name>
<dbReference type="EMBL" id="QTSX02007011">
    <property type="protein sequence ID" value="KAJ9051928.1"/>
    <property type="molecule type" value="Genomic_DNA"/>
</dbReference>